<accession>A0A418KJC7</accession>
<gene>
    <name evidence="2" type="ORF">DY240_24640</name>
</gene>
<dbReference type="Pfam" id="PF13460">
    <property type="entry name" value="NAD_binding_10"/>
    <property type="match status" value="1"/>
</dbReference>
<dbReference type="InterPro" id="IPR036291">
    <property type="entry name" value="NAD(P)-bd_dom_sf"/>
</dbReference>
<dbReference type="Proteomes" id="UP000284057">
    <property type="component" value="Unassembled WGS sequence"/>
</dbReference>
<reference evidence="2 3" key="1">
    <citation type="submission" date="2018-09" db="EMBL/GenBank/DDBJ databases">
        <title>Isolation, diversity and antifungal activity of actinobacteria from wheat.</title>
        <authorList>
            <person name="Han C."/>
        </authorList>
    </citation>
    <scope>NUCLEOTIDE SEQUENCE [LARGE SCALE GENOMIC DNA]</scope>
    <source>
        <strain evidence="2 3">NEAU-YY265</strain>
    </source>
</reference>
<evidence type="ECO:0000313" key="2">
    <source>
        <dbReference type="EMBL" id="RIQ14469.1"/>
    </source>
</evidence>
<dbReference type="EMBL" id="QUAL01000346">
    <property type="protein sequence ID" value="RIQ14469.1"/>
    <property type="molecule type" value="Genomic_DNA"/>
</dbReference>
<dbReference type="RefSeq" id="WP_119662356.1">
    <property type="nucleotide sequence ID" value="NZ_QUAL01000346.1"/>
</dbReference>
<protein>
    <submittedName>
        <fullName evidence="2">NmrA family transcriptional regulator</fullName>
    </submittedName>
</protein>
<dbReference type="PANTHER" id="PTHR43162:SF1">
    <property type="entry name" value="PRESTALK A DIFFERENTIATION PROTEIN A"/>
    <property type="match status" value="1"/>
</dbReference>
<evidence type="ECO:0000313" key="3">
    <source>
        <dbReference type="Proteomes" id="UP000284057"/>
    </source>
</evidence>
<dbReference type="PANTHER" id="PTHR43162">
    <property type="match status" value="1"/>
</dbReference>
<sequence length="273" mass="29137">MNATTLVLGGTGKTGARIVERLTARGVDVRVGSRSAEVPFDWTDRSTWTAALAGVGRVYVSYYPDLAIPGAVDAVAALTEAARDAGVQRLVLLSGRGEEEAQAAEQVVQRSGLEWTIVRCAWFNQNFDENYLLEPVLAGEVALPAGDVPEPFVDADDIADVAVAALTEDRHVGELYELTGPRLLTFAEAVAEIAKATGREIAFVPVPLDDYSAALEAEGLPSDLAWLIGYLFREVLDGRNASLADGVQRALGRAPKDFSDYARDTAATGVWNA</sequence>
<dbReference type="OrthoDB" id="3250520at2"/>
<dbReference type="Gene3D" id="3.40.50.720">
    <property type="entry name" value="NAD(P)-binding Rossmann-like Domain"/>
    <property type="match status" value="1"/>
</dbReference>
<proteinExistence type="predicted"/>
<organism evidence="2 3">
    <name type="scientific">Jiangella rhizosphaerae</name>
    <dbReference type="NCBI Taxonomy" id="2293569"/>
    <lineage>
        <taxon>Bacteria</taxon>
        <taxon>Bacillati</taxon>
        <taxon>Actinomycetota</taxon>
        <taxon>Actinomycetes</taxon>
        <taxon>Jiangellales</taxon>
        <taxon>Jiangellaceae</taxon>
        <taxon>Jiangella</taxon>
    </lineage>
</organism>
<dbReference type="SUPFAM" id="SSF51735">
    <property type="entry name" value="NAD(P)-binding Rossmann-fold domains"/>
    <property type="match status" value="1"/>
</dbReference>
<feature type="domain" description="NAD(P)-binding" evidence="1">
    <location>
        <begin position="9"/>
        <end position="168"/>
    </location>
</feature>
<comment type="caution">
    <text evidence="2">The sequence shown here is derived from an EMBL/GenBank/DDBJ whole genome shotgun (WGS) entry which is preliminary data.</text>
</comment>
<dbReference type="InterPro" id="IPR051604">
    <property type="entry name" value="Ergot_Alk_Oxidoreductase"/>
</dbReference>
<dbReference type="InterPro" id="IPR016040">
    <property type="entry name" value="NAD(P)-bd_dom"/>
</dbReference>
<keyword evidence="3" id="KW-1185">Reference proteome</keyword>
<evidence type="ECO:0000259" key="1">
    <source>
        <dbReference type="Pfam" id="PF13460"/>
    </source>
</evidence>
<dbReference type="Gene3D" id="3.90.25.10">
    <property type="entry name" value="UDP-galactose 4-epimerase, domain 1"/>
    <property type="match status" value="1"/>
</dbReference>
<dbReference type="AlphaFoldDB" id="A0A418KJC7"/>
<name>A0A418KJC7_9ACTN</name>